<evidence type="ECO:0000256" key="1">
    <source>
        <dbReference type="ARBA" id="ARBA00023015"/>
    </source>
</evidence>
<proteinExistence type="predicted"/>
<dbReference type="SUPFAM" id="SSF46689">
    <property type="entry name" value="Homeodomain-like"/>
    <property type="match status" value="1"/>
</dbReference>
<reference evidence="6 7" key="1">
    <citation type="submission" date="2021-01" db="EMBL/GenBank/DDBJ databases">
        <title>Actinoplanes sp. nov. LDG1-01 isolated from lichen.</title>
        <authorList>
            <person name="Saeng-In P."/>
            <person name="Phongsopitanun W."/>
            <person name="Kanchanasin P."/>
            <person name="Yuki M."/>
            <person name="Kudo T."/>
            <person name="Ohkuma M."/>
            <person name="Tanasupawat S."/>
        </authorList>
    </citation>
    <scope>NUCLEOTIDE SEQUENCE [LARGE SCALE GENOMIC DNA]</scope>
    <source>
        <strain evidence="6 7">LDG1-01</strain>
    </source>
</reference>
<dbReference type="PANTHER" id="PTHR30055:SF238">
    <property type="entry name" value="MYCOFACTOCIN BIOSYNTHESIS TRANSCRIPTIONAL REGULATOR MFTR-RELATED"/>
    <property type="match status" value="1"/>
</dbReference>
<accession>A0ABS1VV20</accession>
<feature type="domain" description="HTH tetR-type" evidence="5">
    <location>
        <begin position="15"/>
        <end position="75"/>
    </location>
</feature>
<dbReference type="PRINTS" id="PR00455">
    <property type="entry name" value="HTHTETR"/>
</dbReference>
<sequence>MVVPVVPSLAQRKRQLVSDELREIALQLLARQGYDNTTVDEIAAAAGMSRRTFHRYYASKEDVVIQLLADVGDQVQTELAARPSAEPPAEALRRAVGVAIDFCSGHHDPVKMLAVVRLILGTPTLHARFLSLQAEAQAGLTGVLAARLGLPPDDLYPEMAVRMALAAFDAVLERWAASSGSLDPQELTDAAFAVLAPALRG</sequence>
<dbReference type="InterPro" id="IPR001647">
    <property type="entry name" value="HTH_TetR"/>
</dbReference>
<protein>
    <submittedName>
        <fullName evidence="6">TetR family transcriptional regulator</fullName>
    </submittedName>
</protein>
<dbReference type="InterPro" id="IPR050109">
    <property type="entry name" value="HTH-type_TetR-like_transc_reg"/>
</dbReference>
<evidence type="ECO:0000259" key="5">
    <source>
        <dbReference type="PROSITE" id="PS50977"/>
    </source>
</evidence>
<evidence type="ECO:0000256" key="4">
    <source>
        <dbReference type="PROSITE-ProRule" id="PRU00335"/>
    </source>
</evidence>
<keyword evidence="1" id="KW-0805">Transcription regulation</keyword>
<evidence type="ECO:0000256" key="2">
    <source>
        <dbReference type="ARBA" id="ARBA00023125"/>
    </source>
</evidence>
<keyword evidence="3" id="KW-0804">Transcription</keyword>
<dbReference type="RefSeq" id="WP_202994955.1">
    <property type="nucleotide sequence ID" value="NZ_JAENHO010000008.1"/>
</dbReference>
<keyword evidence="7" id="KW-1185">Reference proteome</keyword>
<evidence type="ECO:0000313" key="6">
    <source>
        <dbReference type="EMBL" id="MBL7258335.1"/>
    </source>
</evidence>
<dbReference type="EMBL" id="JAENHO010000008">
    <property type="protein sequence ID" value="MBL7258335.1"/>
    <property type="molecule type" value="Genomic_DNA"/>
</dbReference>
<dbReference type="PANTHER" id="PTHR30055">
    <property type="entry name" value="HTH-TYPE TRANSCRIPTIONAL REGULATOR RUTR"/>
    <property type="match status" value="1"/>
</dbReference>
<comment type="caution">
    <text evidence="6">The sequence shown here is derived from an EMBL/GenBank/DDBJ whole genome shotgun (WGS) entry which is preliminary data.</text>
</comment>
<dbReference type="InterPro" id="IPR009057">
    <property type="entry name" value="Homeodomain-like_sf"/>
</dbReference>
<dbReference type="InterPro" id="IPR036271">
    <property type="entry name" value="Tet_transcr_reg_TetR-rel_C_sf"/>
</dbReference>
<name>A0ABS1VV20_9ACTN</name>
<gene>
    <name evidence="6" type="ORF">JKJ07_28905</name>
</gene>
<dbReference type="InterPro" id="IPR041347">
    <property type="entry name" value="MftR_C"/>
</dbReference>
<dbReference type="Pfam" id="PF17754">
    <property type="entry name" value="TetR_C_14"/>
    <property type="match status" value="1"/>
</dbReference>
<keyword evidence="2 4" id="KW-0238">DNA-binding</keyword>
<evidence type="ECO:0000313" key="7">
    <source>
        <dbReference type="Proteomes" id="UP000598996"/>
    </source>
</evidence>
<dbReference type="SUPFAM" id="SSF48498">
    <property type="entry name" value="Tetracyclin repressor-like, C-terminal domain"/>
    <property type="match status" value="1"/>
</dbReference>
<evidence type="ECO:0000256" key="3">
    <source>
        <dbReference type="ARBA" id="ARBA00023163"/>
    </source>
</evidence>
<dbReference type="Pfam" id="PF00440">
    <property type="entry name" value="TetR_N"/>
    <property type="match status" value="1"/>
</dbReference>
<dbReference type="Proteomes" id="UP000598996">
    <property type="component" value="Unassembled WGS sequence"/>
</dbReference>
<dbReference type="Gene3D" id="1.10.10.60">
    <property type="entry name" value="Homeodomain-like"/>
    <property type="match status" value="1"/>
</dbReference>
<feature type="DNA-binding region" description="H-T-H motif" evidence="4">
    <location>
        <begin position="38"/>
        <end position="57"/>
    </location>
</feature>
<organism evidence="6 7">
    <name type="scientific">Paractinoplanes lichenicola</name>
    <dbReference type="NCBI Taxonomy" id="2802976"/>
    <lineage>
        <taxon>Bacteria</taxon>
        <taxon>Bacillati</taxon>
        <taxon>Actinomycetota</taxon>
        <taxon>Actinomycetes</taxon>
        <taxon>Micromonosporales</taxon>
        <taxon>Micromonosporaceae</taxon>
        <taxon>Paractinoplanes</taxon>
    </lineage>
</organism>
<dbReference type="PROSITE" id="PS50977">
    <property type="entry name" value="HTH_TETR_2"/>
    <property type="match status" value="1"/>
</dbReference>
<dbReference type="Gene3D" id="1.10.357.10">
    <property type="entry name" value="Tetracycline Repressor, domain 2"/>
    <property type="match status" value="1"/>
</dbReference>